<evidence type="ECO:0000313" key="2">
    <source>
        <dbReference type="Proteomes" id="UP000290637"/>
    </source>
</evidence>
<protein>
    <submittedName>
        <fullName evidence="1">Uncharacterized protein</fullName>
    </submittedName>
</protein>
<accession>A0A4V0Z3P3</accession>
<dbReference type="Proteomes" id="UP000290637">
    <property type="component" value="Chromosome"/>
</dbReference>
<name>A0A4V0Z3P3_9BURK</name>
<dbReference type="InterPro" id="IPR046494">
    <property type="entry name" value="DUF6587"/>
</dbReference>
<evidence type="ECO:0000313" key="1">
    <source>
        <dbReference type="EMBL" id="QBE64143.1"/>
    </source>
</evidence>
<sequence length="91" mass="9936">MWQELIVALIVIAALAQACRKFLPATLRQRMVYALSKKGFDQDKLAKLFKVQSDCGSGCGSCGSCDTTPAPIDTAEDSGTKRRVIMLNVQR</sequence>
<keyword evidence="2" id="KW-1185">Reference proteome</keyword>
<dbReference type="EMBL" id="CP035913">
    <property type="protein sequence ID" value="QBE64143.1"/>
    <property type="molecule type" value="Genomic_DNA"/>
</dbReference>
<dbReference type="AlphaFoldDB" id="A0A4V0Z3P3"/>
<proteinExistence type="predicted"/>
<dbReference type="Pfam" id="PF20228">
    <property type="entry name" value="DUF6587"/>
    <property type="match status" value="1"/>
</dbReference>
<dbReference type="KEGG" id="plue:EWM63_15100"/>
<dbReference type="OrthoDB" id="8708692at2"/>
<organism evidence="1 2">
    <name type="scientific">Pseudoduganella lutea</name>
    <dbReference type="NCBI Taxonomy" id="321985"/>
    <lineage>
        <taxon>Bacteria</taxon>
        <taxon>Pseudomonadati</taxon>
        <taxon>Pseudomonadota</taxon>
        <taxon>Betaproteobacteria</taxon>
        <taxon>Burkholderiales</taxon>
        <taxon>Oxalobacteraceae</taxon>
        <taxon>Telluria group</taxon>
        <taxon>Pseudoduganella</taxon>
    </lineage>
</organism>
<gene>
    <name evidence="1" type="ORF">EWM63_15100</name>
</gene>
<reference evidence="1 2" key="1">
    <citation type="submission" date="2019-02" db="EMBL/GenBank/DDBJ databases">
        <title>Draft Genome Sequences of Six Type Strains of the Genus Massilia.</title>
        <authorList>
            <person name="Miess H."/>
            <person name="Frediansyhah A."/>
            <person name="Gross H."/>
        </authorList>
    </citation>
    <scope>NUCLEOTIDE SEQUENCE [LARGE SCALE GENOMIC DNA]</scope>
    <source>
        <strain evidence="1 2">DSM 17473</strain>
    </source>
</reference>
<dbReference type="RefSeq" id="WP_130187263.1">
    <property type="nucleotide sequence ID" value="NZ_CP035913.1"/>
</dbReference>